<accession>A0A382AS87</accession>
<sequence length="30" mass="3623">MKLFKLRDAREESRLRIDLTDNIRRPLPVA</sequence>
<evidence type="ECO:0000313" key="1">
    <source>
        <dbReference type="EMBL" id="SVB03847.1"/>
    </source>
</evidence>
<dbReference type="EMBL" id="UINC01026425">
    <property type="protein sequence ID" value="SVB03847.1"/>
    <property type="molecule type" value="Genomic_DNA"/>
</dbReference>
<protein>
    <submittedName>
        <fullName evidence="1">Uncharacterized protein</fullName>
    </submittedName>
</protein>
<proteinExistence type="predicted"/>
<dbReference type="AlphaFoldDB" id="A0A382AS87"/>
<gene>
    <name evidence="1" type="ORF">METZ01_LOCUS156701</name>
</gene>
<organism evidence="1">
    <name type="scientific">marine metagenome</name>
    <dbReference type="NCBI Taxonomy" id="408172"/>
    <lineage>
        <taxon>unclassified sequences</taxon>
        <taxon>metagenomes</taxon>
        <taxon>ecological metagenomes</taxon>
    </lineage>
</organism>
<reference evidence="1" key="1">
    <citation type="submission" date="2018-05" db="EMBL/GenBank/DDBJ databases">
        <authorList>
            <person name="Lanie J.A."/>
            <person name="Ng W.-L."/>
            <person name="Kazmierczak K.M."/>
            <person name="Andrzejewski T.M."/>
            <person name="Davidsen T.M."/>
            <person name="Wayne K.J."/>
            <person name="Tettelin H."/>
            <person name="Glass J.I."/>
            <person name="Rusch D."/>
            <person name="Podicherti R."/>
            <person name="Tsui H.-C.T."/>
            <person name="Winkler M.E."/>
        </authorList>
    </citation>
    <scope>NUCLEOTIDE SEQUENCE</scope>
</reference>
<name>A0A382AS87_9ZZZZ</name>